<keyword evidence="2" id="KW-1185">Reference proteome</keyword>
<reference evidence="1 2" key="1">
    <citation type="submission" date="2022-08" db="EMBL/GenBank/DDBJ databases">
        <title>Genome Sequence of the sulphate-reducing bacterium, Pseudodesulfovibrio sp. SYK.</title>
        <authorList>
            <person name="Kondo R."/>
            <person name="Kataoka T."/>
        </authorList>
    </citation>
    <scope>NUCLEOTIDE SEQUENCE [LARGE SCALE GENOMIC DNA]</scope>
    <source>
        <strain evidence="1 2">SYK</strain>
    </source>
</reference>
<dbReference type="RefSeq" id="WP_281760461.1">
    <property type="nucleotide sequence ID" value="NZ_AP026709.1"/>
</dbReference>
<dbReference type="EMBL" id="AP026709">
    <property type="protein sequence ID" value="BDQ37951.1"/>
    <property type="molecule type" value="Genomic_DNA"/>
</dbReference>
<dbReference type="Proteomes" id="UP001317742">
    <property type="component" value="Chromosome"/>
</dbReference>
<sequence>MSDHINELFDKDGKLIGALLSAEAWTAVKKQVLDSLGIVEKHAEPEKPEPLSDWETLKDYWDFDYPVDTDIACEHCGNSTQDWAKDNPRRFRLTSANLAGLVAFKCMKCQSKVVKKHFKDELTTECTPYRDSKITSKEGRYDR</sequence>
<accession>A0ABM8B299</accession>
<protein>
    <submittedName>
        <fullName evidence="1">Uncharacterized protein</fullName>
    </submittedName>
</protein>
<evidence type="ECO:0000313" key="2">
    <source>
        <dbReference type="Proteomes" id="UP001317742"/>
    </source>
</evidence>
<evidence type="ECO:0000313" key="1">
    <source>
        <dbReference type="EMBL" id="BDQ37951.1"/>
    </source>
</evidence>
<name>A0ABM8B299_9BACT</name>
<organism evidence="1 2">
    <name type="scientific">Pseudodesulfovibrio nedwellii</name>
    <dbReference type="NCBI Taxonomy" id="2973072"/>
    <lineage>
        <taxon>Bacteria</taxon>
        <taxon>Pseudomonadati</taxon>
        <taxon>Thermodesulfobacteriota</taxon>
        <taxon>Desulfovibrionia</taxon>
        <taxon>Desulfovibrionales</taxon>
        <taxon>Desulfovibrionaceae</taxon>
    </lineage>
</organism>
<gene>
    <name evidence="1" type="ORF">SYK_23110</name>
</gene>
<proteinExistence type="predicted"/>